<keyword evidence="2" id="KW-1185">Reference proteome</keyword>
<organism evidence="1 2">
    <name type="scientific">Rhodocytophaga rosea</name>
    <dbReference type="NCBI Taxonomy" id="2704465"/>
    <lineage>
        <taxon>Bacteria</taxon>
        <taxon>Pseudomonadati</taxon>
        <taxon>Bacteroidota</taxon>
        <taxon>Cytophagia</taxon>
        <taxon>Cytophagales</taxon>
        <taxon>Rhodocytophagaceae</taxon>
        <taxon>Rhodocytophaga</taxon>
    </lineage>
</organism>
<dbReference type="EMBL" id="CP048222">
    <property type="protein sequence ID" value="QHT66321.1"/>
    <property type="molecule type" value="Genomic_DNA"/>
</dbReference>
<dbReference type="AlphaFoldDB" id="A0A6C0GEB2"/>
<evidence type="ECO:0000313" key="2">
    <source>
        <dbReference type="Proteomes" id="UP000480178"/>
    </source>
</evidence>
<dbReference type="RefSeq" id="WP_162442382.1">
    <property type="nucleotide sequence ID" value="NZ_CP048222.1"/>
</dbReference>
<proteinExistence type="predicted"/>
<sequence>MQAVLYIEITESLDFSYEKPLLAYIQQCFPQVIQFDIDNHSDAMLVSYAIKLLEEANQVLLIVEAREGKTQTLLPFFEKLLVYQYKTLVVYNGNNAAADRYIHLVADERKRKDIPMEEAKTIIQAFFQSMP</sequence>
<accession>A0A6C0GEB2</accession>
<dbReference type="Proteomes" id="UP000480178">
    <property type="component" value="Chromosome"/>
</dbReference>
<reference evidence="1 2" key="1">
    <citation type="submission" date="2020-01" db="EMBL/GenBank/DDBJ databases">
        <authorList>
            <person name="Kim M.K."/>
        </authorList>
    </citation>
    <scope>NUCLEOTIDE SEQUENCE [LARGE SCALE GENOMIC DNA]</scope>
    <source>
        <strain evidence="1 2">172606-1</strain>
    </source>
</reference>
<protein>
    <submittedName>
        <fullName evidence="1">Uncharacterized protein</fullName>
    </submittedName>
</protein>
<dbReference type="KEGG" id="rhoz:GXP67_06440"/>
<evidence type="ECO:0000313" key="1">
    <source>
        <dbReference type="EMBL" id="QHT66321.1"/>
    </source>
</evidence>
<name>A0A6C0GEB2_9BACT</name>
<gene>
    <name evidence="1" type="ORF">GXP67_06440</name>
</gene>